<keyword evidence="6" id="KW-0520">NAD</keyword>
<comment type="cofactor">
    <cofactor evidence="1">
        <name>FAD</name>
        <dbReference type="ChEBI" id="CHEBI:57692"/>
    </cofactor>
</comment>
<dbReference type="PANTHER" id="PTHR22912:SF217">
    <property type="entry name" value="DIHYDROLIPOYL DEHYDROGENASE"/>
    <property type="match status" value="1"/>
</dbReference>
<evidence type="ECO:0000256" key="5">
    <source>
        <dbReference type="ARBA" id="ARBA00023002"/>
    </source>
</evidence>
<dbReference type="GO" id="GO:0050660">
    <property type="term" value="F:flavin adenine dinucleotide binding"/>
    <property type="evidence" value="ECO:0007669"/>
    <property type="project" value="TreeGrafter"/>
</dbReference>
<dbReference type="Pfam" id="PF02852">
    <property type="entry name" value="Pyr_redox_dim"/>
    <property type="match status" value="1"/>
</dbReference>
<name>A0A0F8XER4_9ZZZZ</name>
<feature type="domain" description="Pyridine nucleotide-disulphide oxidoreductase dimerisation" evidence="7">
    <location>
        <begin position="89"/>
        <end position="197"/>
    </location>
</feature>
<comment type="similarity">
    <text evidence="2">Belongs to the class-I pyridine nucleotide-disulfide oxidoreductase family.</text>
</comment>
<evidence type="ECO:0000259" key="8">
    <source>
        <dbReference type="Pfam" id="PF07992"/>
    </source>
</evidence>
<protein>
    <recommendedName>
        <fullName evidence="10">Pyridine nucleotide-disulphide oxidoreductase dimerisation domain-containing protein</fullName>
    </recommendedName>
</protein>
<dbReference type="InterPro" id="IPR004099">
    <property type="entry name" value="Pyr_nucl-diS_OxRdtase_dimer"/>
</dbReference>
<dbReference type="AlphaFoldDB" id="A0A0F8XER4"/>
<dbReference type="InterPro" id="IPR023753">
    <property type="entry name" value="FAD/NAD-binding_dom"/>
</dbReference>
<organism evidence="9">
    <name type="scientific">marine sediment metagenome</name>
    <dbReference type="NCBI Taxonomy" id="412755"/>
    <lineage>
        <taxon>unclassified sequences</taxon>
        <taxon>metagenomes</taxon>
        <taxon>ecological metagenomes</taxon>
    </lineage>
</organism>
<evidence type="ECO:0000313" key="9">
    <source>
        <dbReference type="EMBL" id="KKK59435.1"/>
    </source>
</evidence>
<dbReference type="Gene3D" id="3.30.390.30">
    <property type="match status" value="1"/>
</dbReference>
<dbReference type="InterPro" id="IPR016156">
    <property type="entry name" value="FAD/NAD-linked_Rdtase_dimer_sf"/>
</dbReference>
<feature type="non-terminal residue" evidence="9">
    <location>
        <position position="1"/>
    </location>
</feature>
<dbReference type="InterPro" id="IPR050151">
    <property type="entry name" value="Class-I_Pyr_Nuc-Dis_Oxidored"/>
</dbReference>
<evidence type="ECO:0000256" key="2">
    <source>
        <dbReference type="ARBA" id="ARBA00007532"/>
    </source>
</evidence>
<evidence type="ECO:0000259" key="7">
    <source>
        <dbReference type="Pfam" id="PF02852"/>
    </source>
</evidence>
<dbReference type="EMBL" id="LAZR01063480">
    <property type="protein sequence ID" value="KKK59435.1"/>
    <property type="molecule type" value="Genomic_DNA"/>
</dbReference>
<keyword evidence="4" id="KW-0274">FAD</keyword>
<comment type="caution">
    <text evidence="9">The sequence shown here is derived from an EMBL/GenBank/DDBJ whole genome shotgun (WGS) entry which is preliminary data.</text>
</comment>
<sequence>EKLFKSEKLLIATGRRANTKSLNVKNLDLKLGTKGEIIVNSYMKANDHIWAAGDVTGEPMLETVAARKGMIAANNALSERKIEMNYNVIPHAIFTNPQIGSVGLTDEQANNEGYVCNCRTIPFELVPKAGIIKEGKGAIKVVINNETEEILGIHILSHDAADLIHEGVMILRNKMKLDEVINTIHVFPTLSEGIKLACQSFKRDITKMSCCIE</sequence>
<dbReference type="GO" id="GO:0004148">
    <property type="term" value="F:dihydrolipoyl dehydrogenase (NADH) activity"/>
    <property type="evidence" value="ECO:0007669"/>
    <property type="project" value="TreeGrafter"/>
</dbReference>
<dbReference type="SUPFAM" id="SSF55424">
    <property type="entry name" value="FAD/NAD-linked reductases, dimerisation (C-terminal) domain"/>
    <property type="match status" value="1"/>
</dbReference>
<evidence type="ECO:0000256" key="3">
    <source>
        <dbReference type="ARBA" id="ARBA00022630"/>
    </source>
</evidence>
<evidence type="ECO:0008006" key="10">
    <source>
        <dbReference type="Google" id="ProtNLM"/>
    </source>
</evidence>
<dbReference type="Gene3D" id="3.50.50.60">
    <property type="entry name" value="FAD/NAD(P)-binding domain"/>
    <property type="match status" value="1"/>
</dbReference>
<dbReference type="PANTHER" id="PTHR22912">
    <property type="entry name" value="DISULFIDE OXIDOREDUCTASE"/>
    <property type="match status" value="1"/>
</dbReference>
<feature type="domain" description="FAD/NAD(P)-binding" evidence="8">
    <location>
        <begin position="4"/>
        <end position="69"/>
    </location>
</feature>
<evidence type="ECO:0000256" key="4">
    <source>
        <dbReference type="ARBA" id="ARBA00022827"/>
    </source>
</evidence>
<keyword evidence="5" id="KW-0560">Oxidoreductase</keyword>
<proteinExistence type="inferred from homology"/>
<evidence type="ECO:0000256" key="1">
    <source>
        <dbReference type="ARBA" id="ARBA00001974"/>
    </source>
</evidence>
<dbReference type="SUPFAM" id="SSF51905">
    <property type="entry name" value="FAD/NAD(P)-binding domain"/>
    <property type="match status" value="1"/>
</dbReference>
<dbReference type="InterPro" id="IPR036188">
    <property type="entry name" value="FAD/NAD-bd_sf"/>
</dbReference>
<dbReference type="PRINTS" id="PR00411">
    <property type="entry name" value="PNDRDTASEI"/>
</dbReference>
<accession>A0A0F8XER4</accession>
<keyword evidence="3" id="KW-0285">Flavoprotein</keyword>
<dbReference type="FunFam" id="3.30.390.30:FF:000001">
    <property type="entry name" value="Dihydrolipoyl dehydrogenase"/>
    <property type="match status" value="1"/>
</dbReference>
<dbReference type="Pfam" id="PF07992">
    <property type="entry name" value="Pyr_redox_2"/>
    <property type="match status" value="1"/>
</dbReference>
<gene>
    <name evidence="9" type="ORF">LCGC14_3034410</name>
</gene>
<dbReference type="GO" id="GO:0006103">
    <property type="term" value="P:2-oxoglutarate metabolic process"/>
    <property type="evidence" value="ECO:0007669"/>
    <property type="project" value="TreeGrafter"/>
</dbReference>
<evidence type="ECO:0000256" key="6">
    <source>
        <dbReference type="ARBA" id="ARBA00023027"/>
    </source>
</evidence>
<reference evidence="9" key="1">
    <citation type="journal article" date="2015" name="Nature">
        <title>Complex archaea that bridge the gap between prokaryotes and eukaryotes.</title>
        <authorList>
            <person name="Spang A."/>
            <person name="Saw J.H."/>
            <person name="Jorgensen S.L."/>
            <person name="Zaremba-Niedzwiedzka K."/>
            <person name="Martijn J."/>
            <person name="Lind A.E."/>
            <person name="van Eijk R."/>
            <person name="Schleper C."/>
            <person name="Guy L."/>
            <person name="Ettema T.J."/>
        </authorList>
    </citation>
    <scope>NUCLEOTIDE SEQUENCE</scope>
</reference>